<organism evidence="1 2">
    <name type="scientific">Caerostris extrusa</name>
    <name type="common">Bark spider</name>
    <name type="synonym">Caerostris bankana</name>
    <dbReference type="NCBI Taxonomy" id="172846"/>
    <lineage>
        <taxon>Eukaryota</taxon>
        <taxon>Metazoa</taxon>
        <taxon>Ecdysozoa</taxon>
        <taxon>Arthropoda</taxon>
        <taxon>Chelicerata</taxon>
        <taxon>Arachnida</taxon>
        <taxon>Araneae</taxon>
        <taxon>Araneomorphae</taxon>
        <taxon>Entelegynae</taxon>
        <taxon>Araneoidea</taxon>
        <taxon>Araneidae</taxon>
        <taxon>Caerostris</taxon>
    </lineage>
</organism>
<dbReference type="AlphaFoldDB" id="A0AAV4TKF0"/>
<keyword evidence="2" id="KW-1185">Reference proteome</keyword>
<accession>A0AAV4TKF0</accession>
<evidence type="ECO:0000313" key="2">
    <source>
        <dbReference type="Proteomes" id="UP001054945"/>
    </source>
</evidence>
<dbReference type="Proteomes" id="UP001054945">
    <property type="component" value="Unassembled WGS sequence"/>
</dbReference>
<proteinExistence type="predicted"/>
<comment type="caution">
    <text evidence="1">The sequence shown here is derived from an EMBL/GenBank/DDBJ whole genome shotgun (WGS) entry which is preliminary data.</text>
</comment>
<reference evidence="1 2" key="1">
    <citation type="submission" date="2021-06" db="EMBL/GenBank/DDBJ databases">
        <title>Caerostris extrusa draft genome.</title>
        <authorList>
            <person name="Kono N."/>
            <person name="Arakawa K."/>
        </authorList>
    </citation>
    <scope>NUCLEOTIDE SEQUENCE [LARGE SCALE GENOMIC DNA]</scope>
</reference>
<gene>
    <name evidence="1" type="ORF">CEXT_412421</name>
</gene>
<protein>
    <submittedName>
        <fullName evidence="1">Uncharacterized protein</fullName>
    </submittedName>
</protein>
<evidence type="ECO:0000313" key="1">
    <source>
        <dbReference type="EMBL" id="GIY46830.1"/>
    </source>
</evidence>
<dbReference type="EMBL" id="BPLR01011488">
    <property type="protein sequence ID" value="GIY46830.1"/>
    <property type="molecule type" value="Genomic_DNA"/>
</dbReference>
<name>A0AAV4TKF0_CAEEX</name>
<sequence length="131" mass="14750">MHSEYVLLSCSNLLRHQYHSWISNKFISKYPLSFLSNSILSCSHIDCSLSMLPKVLLSFQQSMPPETHAGVAGLLKSHQGVDISGVLSNVKSIDFLSEHYISKFQPSEKILVSHVPCMNPSLLNWQCLNNF</sequence>